<dbReference type="SUPFAM" id="SSF52374">
    <property type="entry name" value="Nucleotidylyl transferase"/>
    <property type="match status" value="1"/>
</dbReference>
<gene>
    <name evidence="2" type="ORF">C5167_018140</name>
</gene>
<dbReference type="PANTHER" id="PTHR45794:SF1">
    <property type="entry name" value="LEUCINE--TRNA LIGASE, CYTOPLASMIC"/>
    <property type="match status" value="1"/>
</dbReference>
<dbReference type="InterPro" id="IPR004493">
    <property type="entry name" value="Leu-tRNA-synth_Ia_arc/euk"/>
</dbReference>
<dbReference type="PANTHER" id="PTHR45794">
    <property type="entry name" value="LEUCYL-TRNA SYNTHETASE"/>
    <property type="match status" value="1"/>
</dbReference>
<dbReference type="STRING" id="3469.A0A4Y7INN3"/>
<reference evidence="2 3" key="1">
    <citation type="journal article" date="2018" name="Science">
        <title>The opium poppy genome and morphinan production.</title>
        <authorList>
            <person name="Guo L."/>
            <person name="Winzer T."/>
            <person name="Yang X."/>
            <person name="Li Y."/>
            <person name="Ning Z."/>
            <person name="He Z."/>
            <person name="Teodor R."/>
            <person name="Lu Y."/>
            <person name="Bowser T.A."/>
            <person name="Graham I.A."/>
            <person name="Ye K."/>
        </authorList>
    </citation>
    <scope>NUCLEOTIDE SEQUENCE [LARGE SCALE GENOMIC DNA]</scope>
    <source>
        <strain evidence="3">cv. HN1</strain>
        <tissue evidence="2">Leaves</tissue>
    </source>
</reference>
<name>A0A4Y7INN3_PAPSO</name>
<sequence>MADKEMDGAKSYARRDKLMEIERNVQTWWDESDMSRIFIVEAHSHCCLSTIERCQDTFAFWFLLYWMPNKASADKLAWEIVRSGNPPVFLLKEDNIITKVSEPEVDTSGKTEWINSKAKVQAASKSGGLRSISLVVYFPHVAKEDLKAFGLGCGWQRSFITTDIMIHLLVSNHTVFVKWRNKEMDGAKSYSRRDELLEIERNVQSWCLGQNLVKSLQNINGLLHLGHAFSLSKLEFAAAYRRLRGAKLPIFGNPPVFALKEDHIINKVSEPEVDTRTTLLTKYQNQKLIQVEKLNWTNSKAKSPSCVKIGW</sequence>
<keyword evidence="3" id="KW-1185">Reference proteome</keyword>
<evidence type="ECO:0000313" key="2">
    <source>
        <dbReference type="EMBL" id="RZC49726.1"/>
    </source>
</evidence>
<dbReference type="GO" id="GO:0004823">
    <property type="term" value="F:leucine-tRNA ligase activity"/>
    <property type="evidence" value="ECO:0007669"/>
    <property type="project" value="InterPro"/>
</dbReference>
<dbReference type="Proteomes" id="UP000316621">
    <property type="component" value="Chromosome 2"/>
</dbReference>
<protein>
    <submittedName>
        <fullName evidence="2">Uncharacterized protein</fullName>
    </submittedName>
</protein>
<organism evidence="2 3">
    <name type="scientific">Papaver somniferum</name>
    <name type="common">Opium poppy</name>
    <dbReference type="NCBI Taxonomy" id="3469"/>
    <lineage>
        <taxon>Eukaryota</taxon>
        <taxon>Viridiplantae</taxon>
        <taxon>Streptophyta</taxon>
        <taxon>Embryophyta</taxon>
        <taxon>Tracheophyta</taxon>
        <taxon>Spermatophyta</taxon>
        <taxon>Magnoliopsida</taxon>
        <taxon>Ranunculales</taxon>
        <taxon>Papaveraceae</taxon>
        <taxon>Papaveroideae</taxon>
        <taxon>Papaver</taxon>
    </lineage>
</organism>
<proteinExistence type="inferred from homology"/>
<dbReference type="GO" id="GO:0006429">
    <property type="term" value="P:leucyl-tRNA aminoacylation"/>
    <property type="evidence" value="ECO:0007669"/>
    <property type="project" value="InterPro"/>
</dbReference>
<evidence type="ECO:0000256" key="1">
    <source>
        <dbReference type="ARBA" id="ARBA00005594"/>
    </source>
</evidence>
<dbReference type="AlphaFoldDB" id="A0A4Y7INN3"/>
<comment type="similarity">
    <text evidence="1">Belongs to the class-I aminoacyl-tRNA synthetase family.</text>
</comment>
<dbReference type="EMBL" id="CM010716">
    <property type="protein sequence ID" value="RZC49726.1"/>
    <property type="molecule type" value="Genomic_DNA"/>
</dbReference>
<dbReference type="Gramene" id="RZC49726">
    <property type="protein sequence ID" value="RZC49726"/>
    <property type="gene ID" value="C5167_018140"/>
</dbReference>
<dbReference type="GO" id="GO:0005524">
    <property type="term" value="F:ATP binding"/>
    <property type="evidence" value="ECO:0007669"/>
    <property type="project" value="InterPro"/>
</dbReference>
<accession>A0A4Y7INN3</accession>
<evidence type="ECO:0000313" key="3">
    <source>
        <dbReference type="Proteomes" id="UP000316621"/>
    </source>
</evidence>